<proteinExistence type="predicted"/>
<reference evidence="3" key="1">
    <citation type="journal article" date="2019" name="Int. J. Syst. Evol. Microbiol.">
        <title>The Global Catalogue of Microorganisms (GCM) 10K type strain sequencing project: providing services to taxonomists for standard genome sequencing and annotation.</title>
        <authorList>
            <consortium name="The Broad Institute Genomics Platform"/>
            <consortium name="The Broad Institute Genome Sequencing Center for Infectious Disease"/>
            <person name="Wu L."/>
            <person name="Ma J."/>
        </authorList>
    </citation>
    <scope>NUCLEOTIDE SEQUENCE [LARGE SCALE GENOMIC DNA]</scope>
    <source>
        <strain evidence="3">JCM 1405</strain>
    </source>
</reference>
<keyword evidence="1" id="KW-1133">Transmembrane helix</keyword>
<dbReference type="RefSeq" id="WP_343766544.1">
    <property type="nucleotide sequence ID" value="NZ_BAAACF010000001.1"/>
</dbReference>
<keyword evidence="3" id="KW-1185">Reference proteome</keyword>
<accession>A0ABP3TZJ3</accession>
<keyword evidence="1" id="KW-0812">Transmembrane</keyword>
<feature type="transmembrane region" description="Helical" evidence="1">
    <location>
        <begin position="53"/>
        <end position="73"/>
    </location>
</feature>
<protein>
    <recommendedName>
        <fullName evidence="4">DUF3784 domain-containing protein</fullName>
    </recommendedName>
</protein>
<dbReference type="Proteomes" id="UP001500339">
    <property type="component" value="Unassembled WGS sequence"/>
</dbReference>
<evidence type="ECO:0000313" key="2">
    <source>
        <dbReference type="EMBL" id="GAA0718968.1"/>
    </source>
</evidence>
<dbReference type="EMBL" id="BAAACF010000001">
    <property type="protein sequence ID" value="GAA0718968.1"/>
    <property type="molecule type" value="Genomic_DNA"/>
</dbReference>
<keyword evidence="1" id="KW-0472">Membrane</keyword>
<name>A0ABP3TZJ3_9CLOT</name>
<evidence type="ECO:0000256" key="1">
    <source>
        <dbReference type="SAM" id="Phobius"/>
    </source>
</evidence>
<feature type="transmembrane region" description="Helical" evidence="1">
    <location>
        <begin position="6"/>
        <end position="23"/>
    </location>
</feature>
<comment type="caution">
    <text evidence="2">The sequence shown here is derived from an EMBL/GenBank/DDBJ whole genome shotgun (WGS) entry which is preliminary data.</text>
</comment>
<feature type="transmembrane region" description="Helical" evidence="1">
    <location>
        <begin position="79"/>
        <end position="96"/>
    </location>
</feature>
<evidence type="ECO:0000313" key="3">
    <source>
        <dbReference type="Proteomes" id="UP001500339"/>
    </source>
</evidence>
<organism evidence="2 3">
    <name type="scientific">Clostridium malenominatum</name>
    <dbReference type="NCBI Taxonomy" id="1539"/>
    <lineage>
        <taxon>Bacteria</taxon>
        <taxon>Bacillati</taxon>
        <taxon>Bacillota</taxon>
        <taxon>Clostridia</taxon>
        <taxon>Eubacteriales</taxon>
        <taxon>Clostridiaceae</taxon>
        <taxon>Clostridium</taxon>
    </lineage>
</organism>
<gene>
    <name evidence="2" type="ORF">GCM10008905_06360</name>
</gene>
<sequence length="103" mass="11634">MARTIVGVVYIIVAIWGGIFIFNNRNNIPLSIHGLNKENYEVINKVKLNKIMLIQDTLSCLLFLLAGVLCITYKRVSAVGLPSFFIFINIIFSKVAKKYISIK</sequence>
<evidence type="ECO:0008006" key="4">
    <source>
        <dbReference type="Google" id="ProtNLM"/>
    </source>
</evidence>